<dbReference type="InterPro" id="IPR036388">
    <property type="entry name" value="WH-like_DNA-bd_sf"/>
</dbReference>
<dbReference type="InterPro" id="IPR044974">
    <property type="entry name" value="Disease_R_plants"/>
</dbReference>
<evidence type="ECO:0000259" key="11">
    <source>
        <dbReference type="Pfam" id="PF23598"/>
    </source>
</evidence>
<dbReference type="Pfam" id="PF18052">
    <property type="entry name" value="Rx_N"/>
    <property type="match status" value="1"/>
</dbReference>
<dbReference type="SUPFAM" id="SSF52058">
    <property type="entry name" value="L domain-like"/>
    <property type="match status" value="1"/>
</dbReference>
<organism evidence="12 13">
    <name type="scientific">Paspalum vaginatum</name>
    <name type="common">seashore paspalum</name>
    <dbReference type="NCBI Taxonomy" id="158149"/>
    <lineage>
        <taxon>Eukaryota</taxon>
        <taxon>Viridiplantae</taxon>
        <taxon>Streptophyta</taxon>
        <taxon>Embryophyta</taxon>
        <taxon>Tracheophyta</taxon>
        <taxon>Spermatophyta</taxon>
        <taxon>Magnoliopsida</taxon>
        <taxon>Liliopsida</taxon>
        <taxon>Poales</taxon>
        <taxon>Poaceae</taxon>
        <taxon>PACMAD clade</taxon>
        <taxon>Panicoideae</taxon>
        <taxon>Andropogonodae</taxon>
        <taxon>Paspaleae</taxon>
        <taxon>Paspalinae</taxon>
        <taxon>Paspalum</taxon>
    </lineage>
</organism>
<name>A0A9W8CG85_9POAL</name>
<feature type="domain" description="Disease resistance N-terminal" evidence="9">
    <location>
        <begin position="7"/>
        <end position="91"/>
    </location>
</feature>
<feature type="domain" description="Disease resistance R13L4/SHOC-2-like LRR" evidence="11">
    <location>
        <begin position="569"/>
        <end position="736"/>
    </location>
</feature>
<reference evidence="12 13" key="1">
    <citation type="submission" date="2022-10" db="EMBL/GenBank/DDBJ databases">
        <title>WGS assembly of Paspalum vaginatum 540-79.</title>
        <authorList>
            <person name="Sun G."/>
            <person name="Wase N."/>
            <person name="Shu S."/>
            <person name="Jenkins J."/>
            <person name="Zhou B."/>
            <person name="Torres-Rodriguez J."/>
            <person name="Chen C."/>
            <person name="Sandor L."/>
            <person name="Plott C."/>
            <person name="Yoshinga Y."/>
            <person name="Daum C."/>
            <person name="Qi P."/>
            <person name="Barry K."/>
            <person name="Lipzen A."/>
            <person name="Berry L."/>
            <person name="Pedersen C."/>
            <person name="Gottilla T."/>
            <person name="Foltz A."/>
            <person name="Yu H."/>
            <person name="O'Malley R."/>
            <person name="Zhang C."/>
            <person name="Devos K."/>
            <person name="Sigmon B."/>
            <person name="Yu B."/>
            <person name="Obata T."/>
            <person name="Schmutz J."/>
            <person name="Schnable J."/>
        </authorList>
    </citation>
    <scope>NUCLEOTIDE SEQUENCE [LARGE SCALE GENOMIC DNA]</scope>
    <source>
        <strain evidence="13">cv. 540-79</strain>
    </source>
</reference>
<evidence type="ECO:0008006" key="14">
    <source>
        <dbReference type="Google" id="ProtNLM"/>
    </source>
</evidence>
<proteinExistence type="inferred from homology"/>
<feature type="coiled-coil region" evidence="7">
    <location>
        <begin position="132"/>
        <end position="159"/>
    </location>
</feature>
<comment type="similarity">
    <text evidence="1">Belongs to the disease resistance NB-LRR family.</text>
</comment>
<keyword evidence="3" id="KW-0677">Repeat</keyword>
<sequence>MDIATGAIGNILSKLADLLKAEYMLQTGVKDQINSLTKELESAQTTLQEIDQVHPDQLSNIDKIWARDVRDASYDMEDILDTFLVRVEGPSEPINKKRKLLEMLPDKVGGFFELFERLQEKVGGFFGKTVARHDIARAIDNIKKRLQEATERRGRYNNIVTRPSPSSVVDPRLAVMYKQVTQLIGIDKSRDELECLLSSQLGNEMLDKKLKIVYVVGVGGLGKTTLAKAVYEDMKGQFSCCSFVPIGRNPDLKKILRDILIELNKDEYMDPKFTVLDERQLIDELRAVLQGERYFIVIDDVWDIKSWESINTSAMVENNNGSRIIVTTRNSEVATGDAYHQYKLRPLSDENSKRLFYARIFSGEDKYPENEQQKVPKVAEKILKKCGGVPLAIITMASYLVGKSMEEWLEVCNSIGFCGKDKKQTSDTEWILTLSYNDLPSHLKTCLLYLSIFPEDHLISKHALIWMWIAEGFVNGGKLGDGLFEVGEGYFNELTNRSLIQPVEEENMVVKACRVHDMILDLIRSLSHEENFATVSKEISKGINARRFVLQNRVVEDTPEDNSMNTKRARSFITFRCRFSPRVNLRCFKLLRMLYLEDCKDAQLDEHVGNLHHLRCLGIRGDYDSYELPKEIGCLKFLRVLYLDHRRIGGLLPLSVGMLTQLVCLYAPGINLPSCAIKDLMALQELQICCVEGDDMSKDLFLKDLCNLSELRVLVLNCGNMDMRMESDLLISVGNLYPQPHFVYDGWLSSFIIDPSQFPRLSHLSLNMDSLRNKDLEIMGGLPELSYLYLCTYKSATLTGTTDRGYFKKLRSCLLPNSTVHFVVNEDSSVSFTFWYKGDDAPAFPFKRVKQDKCRVARAVMPNLEALLFAVNVLELTACNNGSCHNLGLEYLASLQKVTVHHHDFWLNPNSDADELIERQKAALRRTIQALPNRPTLQFIDLW</sequence>
<evidence type="ECO:0000256" key="4">
    <source>
        <dbReference type="ARBA" id="ARBA00022741"/>
    </source>
</evidence>
<dbReference type="GO" id="GO:0043531">
    <property type="term" value="F:ADP binding"/>
    <property type="evidence" value="ECO:0007669"/>
    <property type="project" value="InterPro"/>
</dbReference>
<feature type="domain" description="NB-ARC" evidence="8">
    <location>
        <begin position="204"/>
        <end position="364"/>
    </location>
</feature>
<dbReference type="OrthoDB" id="690251at2759"/>
<dbReference type="Proteomes" id="UP001164776">
    <property type="component" value="Unassembled WGS sequence"/>
</dbReference>
<dbReference type="PANTHER" id="PTHR23155:SF1116">
    <property type="entry name" value="OS12G0273300 PROTEIN"/>
    <property type="match status" value="1"/>
</dbReference>
<comment type="caution">
    <text evidence="12">The sequence shown here is derived from an EMBL/GenBank/DDBJ whole genome shotgun (WGS) entry which is preliminary data.</text>
</comment>
<dbReference type="Pfam" id="PF00931">
    <property type="entry name" value="NB-ARC"/>
    <property type="match status" value="1"/>
</dbReference>
<dbReference type="GO" id="GO:0042742">
    <property type="term" value="P:defense response to bacterium"/>
    <property type="evidence" value="ECO:0007669"/>
    <property type="project" value="UniProtKB-ARBA"/>
</dbReference>
<evidence type="ECO:0000313" key="13">
    <source>
        <dbReference type="Proteomes" id="UP001164776"/>
    </source>
</evidence>
<dbReference type="FunFam" id="1.10.10.10:FF:000322">
    <property type="entry name" value="Probable disease resistance protein At1g63360"/>
    <property type="match status" value="1"/>
</dbReference>
<keyword evidence="13" id="KW-1185">Reference proteome</keyword>
<evidence type="ECO:0000259" key="10">
    <source>
        <dbReference type="Pfam" id="PF23559"/>
    </source>
</evidence>
<dbReference type="PRINTS" id="PR00364">
    <property type="entry name" value="DISEASERSIST"/>
</dbReference>
<dbReference type="GO" id="GO:0002758">
    <property type="term" value="P:innate immune response-activating signaling pathway"/>
    <property type="evidence" value="ECO:0007669"/>
    <property type="project" value="UniProtKB-ARBA"/>
</dbReference>
<evidence type="ECO:0000259" key="9">
    <source>
        <dbReference type="Pfam" id="PF18052"/>
    </source>
</evidence>
<dbReference type="PANTHER" id="PTHR23155">
    <property type="entry name" value="DISEASE RESISTANCE PROTEIN RP"/>
    <property type="match status" value="1"/>
</dbReference>
<evidence type="ECO:0000259" key="8">
    <source>
        <dbReference type="Pfam" id="PF00931"/>
    </source>
</evidence>
<dbReference type="Gene3D" id="3.40.50.300">
    <property type="entry name" value="P-loop containing nucleotide triphosphate hydrolases"/>
    <property type="match status" value="1"/>
</dbReference>
<dbReference type="InterPro" id="IPR032675">
    <property type="entry name" value="LRR_dom_sf"/>
</dbReference>
<evidence type="ECO:0000256" key="3">
    <source>
        <dbReference type="ARBA" id="ARBA00022737"/>
    </source>
</evidence>
<dbReference type="Gene3D" id="3.80.10.10">
    <property type="entry name" value="Ribonuclease Inhibitor"/>
    <property type="match status" value="1"/>
</dbReference>
<evidence type="ECO:0000256" key="1">
    <source>
        <dbReference type="ARBA" id="ARBA00008894"/>
    </source>
</evidence>
<dbReference type="Gene3D" id="1.10.10.10">
    <property type="entry name" value="Winged helix-like DNA-binding domain superfamily/Winged helix DNA-binding domain"/>
    <property type="match status" value="1"/>
</dbReference>
<accession>A0A9W8CG85</accession>
<keyword evidence="5" id="KW-0611">Plant defense</keyword>
<gene>
    <name evidence="12" type="ORF">BS78_K341300</name>
</gene>
<dbReference type="InterPro" id="IPR027417">
    <property type="entry name" value="P-loop_NTPase"/>
</dbReference>
<protein>
    <recommendedName>
        <fullName evidence="14">AAA+ ATPase domain-containing protein</fullName>
    </recommendedName>
</protein>
<keyword evidence="2" id="KW-0433">Leucine-rich repeat</keyword>
<keyword evidence="6 7" id="KW-0175">Coiled coil</keyword>
<dbReference type="Gene3D" id="1.20.5.4130">
    <property type="match status" value="1"/>
</dbReference>
<evidence type="ECO:0000256" key="2">
    <source>
        <dbReference type="ARBA" id="ARBA00022614"/>
    </source>
</evidence>
<dbReference type="AlphaFoldDB" id="A0A9W8CG85"/>
<feature type="domain" description="Disease resistance protein winged helix" evidence="10">
    <location>
        <begin position="452"/>
        <end position="523"/>
    </location>
</feature>
<dbReference type="CDD" id="cd14798">
    <property type="entry name" value="RX-CC_like"/>
    <property type="match status" value="1"/>
</dbReference>
<feature type="domain" description="Disease resistance R13L4/SHOC-2-like LRR" evidence="11">
    <location>
        <begin position="753"/>
        <end position="937"/>
    </location>
</feature>
<dbReference type="GO" id="GO:0009626">
    <property type="term" value="P:plant-type hypersensitive response"/>
    <property type="evidence" value="ECO:0007669"/>
    <property type="project" value="UniProtKB-ARBA"/>
</dbReference>
<evidence type="ECO:0000256" key="7">
    <source>
        <dbReference type="SAM" id="Coils"/>
    </source>
</evidence>
<dbReference type="InterPro" id="IPR041118">
    <property type="entry name" value="Rx_N"/>
</dbReference>
<dbReference type="InterPro" id="IPR038005">
    <property type="entry name" value="RX-like_CC"/>
</dbReference>
<dbReference type="EMBL" id="MU629496">
    <property type="protein sequence ID" value="KAJ1256602.1"/>
    <property type="molecule type" value="Genomic_DNA"/>
</dbReference>
<dbReference type="Gene3D" id="1.10.8.430">
    <property type="entry name" value="Helical domain of apoptotic protease-activating factors"/>
    <property type="match status" value="1"/>
</dbReference>
<dbReference type="InterPro" id="IPR055414">
    <property type="entry name" value="LRR_R13L4/SHOC2-like"/>
</dbReference>
<dbReference type="Pfam" id="PF23598">
    <property type="entry name" value="LRR_14"/>
    <property type="match status" value="2"/>
</dbReference>
<dbReference type="InterPro" id="IPR002182">
    <property type="entry name" value="NB-ARC"/>
</dbReference>
<keyword evidence="4" id="KW-0547">Nucleotide-binding</keyword>
<dbReference type="InterPro" id="IPR042197">
    <property type="entry name" value="Apaf_helical"/>
</dbReference>
<dbReference type="InterPro" id="IPR058922">
    <property type="entry name" value="WHD_DRP"/>
</dbReference>
<dbReference type="Pfam" id="PF23559">
    <property type="entry name" value="WHD_DRP"/>
    <property type="match status" value="1"/>
</dbReference>
<evidence type="ECO:0000256" key="6">
    <source>
        <dbReference type="ARBA" id="ARBA00023054"/>
    </source>
</evidence>
<dbReference type="SUPFAM" id="SSF52540">
    <property type="entry name" value="P-loop containing nucleoside triphosphate hydrolases"/>
    <property type="match status" value="1"/>
</dbReference>
<evidence type="ECO:0000256" key="5">
    <source>
        <dbReference type="ARBA" id="ARBA00022821"/>
    </source>
</evidence>
<evidence type="ECO:0000313" key="12">
    <source>
        <dbReference type="EMBL" id="KAJ1256602.1"/>
    </source>
</evidence>